<dbReference type="Proteomes" id="UP001497512">
    <property type="component" value="Chromosome 11"/>
</dbReference>
<evidence type="ECO:0000256" key="7">
    <source>
        <dbReference type="ARBA" id="ARBA00023136"/>
    </source>
</evidence>
<evidence type="ECO:0000313" key="9">
    <source>
        <dbReference type="EMBL" id="CAK9196709.1"/>
    </source>
</evidence>
<evidence type="ECO:0000313" key="10">
    <source>
        <dbReference type="Proteomes" id="UP001497512"/>
    </source>
</evidence>
<evidence type="ECO:0000256" key="1">
    <source>
        <dbReference type="ARBA" id="ARBA00004395"/>
    </source>
</evidence>
<evidence type="ECO:0000256" key="5">
    <source>
        <dbReference type="ARBA" id="ARBA00022927"/>
    </source>
</evidence>
<evidence type="ECO:0000256" key="2">
    <source>
        <dbReference type="ARBA" id="ARBA00006653"/>
    </source>
</evidence>
<feature type="region of interest" description="Disordered" evidence="8">
    <location>
        <begin position="993"/>
        <end position="1017"/>
    </location>
</feature>
<keyword evidence="4" id="KW-0813">Transport</keyword>
<protein>
    <recommendedName>
        <fullName evidence="3">Conserved oligomeric Golgi complex subunit 1</fullName>
    </recommendedName>
</protein>
<accession>A0ABP0THE4</accession>
<gene>
    <name evidence="9" type="ORF">CSSPTR1EN2_LOCUS3609</name>
</gene>
<comment type="subcellular location">
    <subcellularLocation>
        <location evidence="1">Golgi apparatus membrane</location>
        <topology evidence="1">Peripheral membrane protein</topology>
    </subcellularLocation>
</comment>
<proteinExistence type="inferred from homology"/>
<dbReference type="InterPro" id="IPR033370">
    <property type="entry name" value="COG1"/>
</dbReference>
<dbReference type="PANTHER" id="PTHR31658:SF0">
    <property type="entry name" value="CONSERVED OLIGOMERIC GOLGI COMPLEX SUBUNIT 1"/>
    <property type="match status" value="1"/>
</dbReference>
<comment type="similarity">
    <text evidence="2">Belongs to the COG1 family.</text>
</comment>
<evidence type="ECO:0000256" key="3">
    <source>
        <dbReference type="ARBA" id="ARBA00020978"/>
    </source>
</evidence>
<keyword evidence="10" id="KW-1185">Reference proteome</keyword>
<reference evidence="9" key="1">
    <citation type="submission" date="2024-02" db="EMBL/GenBank/DDBJ databases">
        <authorList>
            <consortium name="ELIXIR-Norway"/>
            <consortium name="Elixir Norway"/>
        </authorList>
    </citation>
    <scope>NUCLEOTIDE SEQUENCE</scope>
</reference>
<name>A0ABP0THE4_9BRYO</name>
<organism evidence="9 10">
    <name type="scientific">Sphagnum troendelagicum</name>
    <dbReference type="NCBI Taxonomy" id="128251"/>
    <lineage>
        <taxon>Eukaryota</taxon>
        <taxon>Viridiplantae</taxon>
        <taxon>Streptophyta</taxon>
        <taxon>Embryophyta</taxon>
        <taxon>Bryophyta</taxon>
        <taxon>Sphagnophytina</taxon>
        <taxon>Sphagnopsida</taxon>
        <taxon>Sphagnales</taxon>
        <taxon>Sphagnaceae</taxon>
        <taxon>Sphagnum</taxon>
    </lineage>
</organism>
<evidence type="ECO:0000256" key="8">
    <source>
        <dbReference type="SAM" id="MobiDB-lite"/>
    </source>
</evidence>
<evidence type="ECO:0000256" key="4">
    <source>
        <dbReference type="ARBA" id="ARBA00022448"/>
    </source>
</evidence>
<keyword evidence="6" id="KW-0333">Golgi apparatus</keyword>
<keyword evidence="7" id="KW-0472">Membrane</keyword>
<sequence length="1112" mass="123419">MRGGRFQVKKNEDVNMRNAEALFETQTVVEIREVEMQTRKEIEERKEELRQLVGASYRDLIESADSILLMKQSCEAVASNMEQMEQGFECLKKTISVNVASPAVDRDRKRREKLYGIGSRVKYLVDTPEKIWGCLDEHMYLEAAERYLRAKEVYLLLLTENGHNGGAGGGGAKKEEEELLANFPLLRQQWPLIETFRVQISQRSKDRLQEPGLNVRDYAVALAAGGIIDELPSSDIFSLFLESRKAWLRTHLRAWIQDRDRRRNRAAAAASREEDVAHTTSLIATALCKLVHIIQGSLGQVGVLFLEVSNGKVPLFYTTVLAAPPGSQLFGGIPNPEEEVRLWKMHREKLENSVASLSGAFITNACVKWLRECAREISVEAAPLVKQVKSGGELAEIEKLVRDDLGKQETLIEFSNWLQNAFGAAIDSPWDCVCELLLKAPTDLWNTLFESLFVARMKEVVDLGFASINIMEMAKSSVDLTCPTASNGNYSHRTVDINCGDVQFPWKVTTGQREWEGDAPFFFPEEVTKVKDKVDAGLRELLLDFMSFLQGPQGNIRKELLAPFLQEQCFNWVSAVVSELGAKLSKLSELLKLLLNEGSDKSAGLNGHGTKTGSTNGRNPLKVVEQALFIGRLCTVLEQHSVILPILLGSPSSWIGEERSLRLGTIAKGSTSLLSQNSWFDSESSPFESSAKWFSKRWNLEAAGSDSGDSKFKELQQNLRQQSIAAHQMWVQWSTEELAKSLLRDIQKDECLSTSTSLKGWEETILKSPVEGGEEVELRMPLPAMPSSYAVAFLFAACQEIHRVGGHVLDRAVLQLFAWQLSEKVLVVYDTLVSNPTFMNLHVSEKGLLQLLFDLKLVADVLSGGQDISHEGLNTVDSQKFSGTLLSSVGGWKLPTAKSDSGRKKRVALVLSKLQNRLDPIDWAIYESCLWEHELRYYQRCAVLFGVLIQLQRLHTDASPKLPSNVDTNTLDMSVTVPRFTYLPISAPIFSGNGASPLPPRRSSRQEDRKAATWEPFTNNDDASKFVFTDSLSLGPATSAKPLLQSLMGQMGQVGSKFNEGTLKLGSILSDGQVGRLKDKSAAAISTFGDMLPVQAAGLFSSLTASSSKLES</sequence>
<keyword evidence="5" id="KW-0653">Protein transport</keyword>
<evidence type="ECO:0000256" key="6">
    <source>
        <dbReference type="ARBA" id="ARBA00023034"/>
    </source>
</evidence>
<dbReference type="Pfam" id="PF08700">
    <property type="entry name" value="VPS51_Exo84_N"/>
    <property type="match status" value="1"/>
</dbReference>
<dbReference type="PANTHER" id="PTHR31658">
    <property type="entry name" value="CONSERVED OLIGOMERIC GOLGI COMPLEX SUBUNIT 1"/>
    <property type="match status" value="1"/>
</dbReference>
<dbReference type="EMBL" id="OZ019903">
    <property type="protein sequence ID" value="CAK9196709.1"/>
    <property type="molecule type" value="Genomic_DNA"/>
</dbReference>